<evidence type="ECO:0000256" key="1">
    <source>
        <dbReference type="SAM" id="Phobius"/>
    </source>
</evidence>
<dbReference type="RefSeq" id="WP_346053340.1">
    <property type="nucleotide sequence ID" value="NZ_JAYGII010000059.1"/>
</dbReference>
<protein>
    <submittedName>
        <fullName evidence="2">Uncharacterized protein</fullName>
    </submittedName>
</protein>
<feature type="transmembrane region" description="Helical" evidence="1">
    <location>
        <begin position="5"/>
        <end position="21"/>
    </location>
</feature>
<keyword evidence="1" id="KW-0472">Membrane</keyword>
<evidence type="ECO:0000313" key="3">
    <source>
        <dbReference type="Proteomes" id="UP001302316"/>
    </source>
</evidence>
<dbReference type="AlphaFoldDB" id="A0AAP6JJK6"/>
<organism evidence="2 3">
    <name type="scientific">Natronospira elongata</name>
    <dbReference type="NCBI Taxonomy" id="3110268"/>
    <lineage>
        <taxon>Bacteria</taxon>
        <taxon>Pseudomonadati</taxon>
        <taxon>Pseudomonadota</taxon>
        <taxon>Gammaproteobacteria</taxon>
        <taxon>Natronospirales</taxon>
        <taxon>Natronospiraceae</taxon>
        <taxon>Natronospira</taxon>
    </lineage>
</organism>
<comment type="caution">
    <text evidence="2">The sequence shown here is derived from an EMBL/GenBank/DDBJ whole genome shotgun (WGS) entry which is preliminary data.</text>
</comment>
<dbReference type="EMBL" id="JAYGII010000059">
    <property type="protein sequence ID" value="MEA5446799.1"/>
    <property type="molecule type" value="Genomic_DNA"/>
</dbReference>
<proteinExistence type="predicted"/>
<name>A0AAP6JJK6_9GAMM</name>
<keyword evidence="3" id="KW-1185">Reference proteome</keyword>
<accession>A0AAP6JJK6</accession>
<keyword evidence="1" id="KW-1133">Transmembrane helix</keyword>
<keyword evidence="1" id="KW-0812">Transmembrane</keyword>
<reference evidence="2 3" key="1">
    <citation type="submission" date="2023-12" db="EMBL/GenBank/DDBJ databases">
        <title>Whole-genome sequencing of halo(alkali)philic microorganisms from hypersaline lakes.</title>
        <authorList>
            <person name="Sorokin D.Y."/>
            <person name="Merkel A.Y."/>
            <person name="Messina E."/>
            <person name="Yakimov M."/>
        </authorList>
    </citation>
    <scope>NUCLEOTIDE SEQUENCE [LARGE SCALE GENOMIC DNA]</scope>
    <source>
        <strain evidence="2 3">AB-CW1</strain>
    </source>
</reference>
<sequence length="94" mass="10454">MKKPFYGLIAGLIAVGGFYFYQVHQINSAVDDISRQLSPVGRLEHGGASFSPFGEARINRLRFTPHDGNDEIAIRRVAVRTDGLLNLLRLKNTV</sequence>
<dbReference type="Proteomes" id="UP001302316">
    <property type="component" value="Unassembled WGS sequence"/>
</dbReference>
<evidence type="ECO:0000313" key="2">
    <source>
        <dbReference type="EMBL" id="MEA5446799.1"/>
    </source>
</evidence>
<gene>
    <name evidence="2" type="ORF">VCB98_13310</name>
</gene>